<dbReference type="AlphaFoldDB" id="A0AAD1XVF1"/>
<reference evidence="1" key="1">
    <citation type="submission" date="2023-07" db="EMBL/GenBank/DDBJ databases">
        <authorList>
            <consortium name="AG Swart"/>
            <person name="Singh M."/>
            <person name="Singh A."/>
            <person name="Seah K."/>
            <person name="Emmerich C."/>
        </authorList>
    </citation>
    <scope>NUCLEOTIDE SEQUENCE</scope>
    <source>
        <strain evidence="1">DP1</strain>
    </source>
</reference>
<evidence type="ECO:0000313" key="1">
    <source>
        <dbReference type="EMBL" id="CAI2378970.1"/>
    </source>
</evidence>
<protein>
    <submittedName>
        <fullName evidence="1">Uncharacterized protein</fullName>
    </submittedName>
</protein>
<comment type="caution">
    <text evidence="1">The sequence shown here is derived from an EMBL/GenBank/DDBJ whole genome shotgun (WGS) entry which is preliminary data.</text>
</comment>
<dbReference type="EMBL" id="CAMPGE010020765">
    <property type="protein sequence ID" value="CAI2378970.1"/>
    <property type="molecule type" value="Genomic_DNA"/>
</dbReference>
<sequence>MEETDHERPHLEVKKVEEEETIQKELEMFDRGIIQDLHFNKEDGNEVYDARGDDFMINGRYNNQKEKLRKLTKLKYSCKRMNTFYVYNGKNKDKSIDEAMYSLRCRKLINLRFNCGKIVKTQFGFYSKSLCKLNPIVTNLISLCDFLISHHQFCRILMSSICSRFLRFTECEIRCKNNKLVDKCFDDRRNPKIELLNFLRCRVINTDDGSHDQDNFIKTLAESPLQNSLTSIDYQYPNINWKDNLVAIIHTYFIKTVKIHFH</sequence>
<evidence type="ECO:0000313" key="2">
    <source>
        <dbReference type="Proteomes" id="UP001295684"/>
    </source>
</evidence>
<organism evidence="1 2">
    <name type="scientific">Euplotes crassus</name>
    <dbReference type="NCBI Taxonomy" id="5936"/>
    <lineage>
        <taxon>Eukaryota</taxon>
        <taxon>Sar</taxon>
        <taxon>Alveolata</taxon>
        <taxon>Ciliophora</taxon>
        <taxon>Intramacronucleata</taxon>
        <taxon>Spirotrichea</taxon>
        <taxon>Hypotrichia</taxon>
        <taxon>Euplotida</taxon>
        <taxon>Euplotidae</taxon>
        <taxon>Moneuplotes</taxon>
    </lineage>
</organism>
<name>A0AAD1XVF1_EUPCR</name>
<dbReference type="Proteomes" id="UP001295684">
    <property type="component" value="Unassembled WGS sequence"/>
</dbReference>
<accession>A0AAD1XVF1</accession>
<proteinExistence type="predicted"/>
<gene>
    <name evidence="1" type="ORF">ECRASSUSDP1_LOCUS20374</name>
</gene>
<keyword evidence="2" id="KW-1185">Reference proteome</keyword>